<gene>
    <name evidence="4" type="ORF">MMAN_42330</name>
</gene>
<protein>
    <recommendedName>
        <fullName evidence="6">Mammalian cell entry protein</fullName>
    </recommendedName>
</protein>
<dbReference type="SUPFAM" id="SSF58104">
    <property type="entry name" value="Methyl-accepting chemotaxis protein (MCP) signaling domain"/>
    <property type="match status" value="1"/>
</dbReference>
<keyword evidence="5" id="KW-1185">Reference proteome</keyword>
<feature type="compositionally biased region" description="Pro residues" evidence="1">
    <location>
        <begin position="384"/>
        <end position="404"/>
    </location>
</feature>
<dbReference type="InterPro" id="IPR052336">
    <property type="entry name" value="MlaD_Phospholipid_Transporter"/>
</dbReference>
<evidence type="ECO:0000256" key="1">
    <source>
        <dbReference type="SAM" id="MobiDB-lite"/>
    </source>
</evidence>
<feature type="domain" description="Mammalian cell entry C-terminal" evidence="3">
    <location>
        <begin position="121"/>
        <end position="301"/>
    </location>
</feature>
<dbReference type="Pfam" id="PF11887">
    <property type="entry name" value="Mce4_CUP1"/>
    <property type="match status" value="2"/>
</dbReference>
<feature type="region of interest" description="Disordered" evidence="1">
    <location>
        <begin position="339"/>
        <end position="434"/>
    </location>
</feature>
<proteinExistence type="predicted"/>
<feature type="compositionally biased region" description="Pro residues" evidence="1">
    <location>
        <begin position="849"/>
        <end position="863"/>
    </location>
</feature>
<dbReference type="PRINTS" id="PR01782">
    <property type="entry name" value="MCEVIRFACTOR"/>
</dbReference>
<evidence type="ECO:0008006" key="6">
    <source>
        <dbReference type="Google" id="ProtNLM"/>
    </source>
</evidence>
<evidence type="ECO:0000313" key="4">
    <source>
        <dbReference type="EMBL" id="BBY40099.1"/>
    </source>
</evidence>
<feature type="compositionally biased region" description="Pro residues" evidence="1">
    <location>
        <begin position="345"/>
        <end position="357"/>
    </location>
</feature>
<evidence type="ECO:0000313" key="5">
    <source>
        <dbReference type="Proteomes" id="UP000465812"/>
    </source>
</evidence>
<reference evidence="4 5" key="1">
    <citation type="journal article" date="2019" name="Emerg. Microbes Infect.">
        <title>Comprehensive subspecies identification of 175 nontuberculous mycobacteria species based on 7547 genomic profiles.</title>
        <authorList>
            <person name="Matsumoto Y."/>
            <person name="Kinjo T."/>
            <person name="Motooka D."/>
            <person name="Nabeya D."/>
            <person name="Jung N."/>
            <person name="Uechi K."/>
            <person name="Horii T."/>
            <person name="Iida T."/>
            <person name="Fujita J."/>
            <person name="Nakamura S."/>
        </authorList>
    </citation>
    <scope>NUCLEOTIDE SEQUENCE [LARGE SCALE GENOMIC DNA]</scope>
    <source>
        <strain evidence="4 5">JCM 18113</strain>
    </source>
</reference>
<feature type="domain" description="Mce/MlaD" evidence="2">
    <location>
        <begin position="39"/>
        <end position="113"/>
    </location>
</feature>
<dbReference type="PANTHER" id="PTHR33371:SF4">
    <property type="entry name" value="INTERMEMBRANE PHOSPHOLIPID TRANSPORT SYSTEM BINDING PROTEIN MLAD"/>
    <property type="match status" value="1"/>
</dbReference>
<evidence type="ECO:0000259" key="3">
    <source>
        <dbReference type="Pfam" id="PF11887"/>
    </source>
</evidence>
<dbReference type="NCBIfam" id="TIGR00996">
    <property type="entry name" value="Mtu_fam_mce"/>
    <property type="match status" value="2"/>
</dbReference>
<dbReference type="EMBL" id="AP022590">
    <property type="protein sequence ID" value="BBY40099.1"/>
    <property type="molecule type" value="Genomic_DNA"/>
</dbReference>
<evidence type="ECO:0000259" key="2">
    <source>
        <dbReference type="Pfam" id="PF02470"/>
    </source>
</evidence>
<dbReference type="InterPro" id="IPR005693">
    <property type="entry name" value="Mce"/>
</dbReference>
<organism evidence="4 5">
    <name type="scientific">Mycobacterium mantenii</name>
    <dbReference type="NCBI Taxonomy" id="560555"/>
    <lineage>
        <taxon>Bacteria</taxon>
        <taxon>Bacillati</taxon>
        <taxon>Actinomycetota</taxon>
        <taxon>Actinomycetes</taxon>
        <taxon>Mycobacteriales</taxon>
        <taxon>Mycobacteriaceae</taxon>
        <taxon>Mycobacterium</taxon>
        <taxon>Mycobacterium avium complex (MAC)</taxon>
    </lineage>
</organism>
<sequence length="885" mass="94050">MKSFAERNSLVVGSVGCVVIAGLVLAATQYDKLPFLSGGNGYSAYLAEAGGLRTGAAVQVFGYRVGQVSAIELDGPRVLVKFNVAKDIRLGDRTEAAVKTKSVLGTKVFEVTPRGDGELSGTIPLARTTPAYQLPDALGDLATTISSLKTDQLSDSLATLAQTFQDTPPELKTAVQGVARFSQTIGRRDAQLRNLLANASKVTAVLAERASQVASLIERTNAFMAELQTQSNALNSIAYHVSALAKQLSGFVADNRAQLRPALDKLNGVLTIVDNRKQRVQKSIQLLNAYVMSLGEAVSGAPFFKAYVANLLPGQFVQPFVDAAFSDLGLDPNVLLPSQRVDPPVGQPGTPPLPMPFPRTGQGGEPNLRLPDAITGKPGDPRYPYRPPLPQPPPGGPPPGPPTGYQPRRAGGARHLGAAVTRRRARRSTDAGPRWAERRGRTMTVLRNAKAVLATVLVGLLTAGLVTVVRQAGQIDRTTIVGYFENSNGIFVGDEVRILGVPVGKIDKIEPHPHRVKITFWYNRNYNVPAHAKAVILSPSLVTSRAIQLTPVYTGGATMQNNAVIPQDRTAVPVEWDDVRAQLEKLVLMLRPAEPGGVAPLGSFINTAADNLRGEGANIRDTVTKLSQALSVLGDHSTDIFSTVKNLATVVAALQSSTGLMRQLNRNLAYVTGLLANDPNKVGAAVQDLNTAVGDVHDFVVENRDALGITSDKLASLSKAVTDSLDDIKQTLHVAPNALQNYTNIWRPTQGALSGALMVNNFASTISFLCGAVQAASRLNAEQSAKLCVQYLAPIMKNRQYNFPPLGENLFVGTRARPNEVTYSEDWMRPDLVPPAPNAPSAEAAPAAPQDPPPAANPAPPQPAEAVTTNPSAGLPGMMVPPGVR</sequence>
<dbReference type="Proteomes" id="UP000465812">
    <property type="component" value="Chromosome"/>
</dbReference>
<name>A0ABM7JWZ7_MYCNT</name>
<dbReference type="InterPro" id="IPR003399">
    <property type="entry name" value="Mce/MlaD"/>
</dbReference>
<dbReference type="PANTHER" id="PTHR33371">
    <property type="entry name" value="INTERMEMBRANE PHOSPHOLIPID TRANSPORT SYSTEM BINDING PROTEIN MLAD-RELATED"/>
    <property type="match status" value="1"/>
</dbReference>
<feature type="domain" description="Mammalian cell entry C-terminal" evidence="3">
    <location>
        <begin position="559"/>
        <end position="721"/>
    </location>
</feature>
<feature type="compositionally biased region" description="Low complexity" evidence="1">
    <location>
        <begin position="405"/>
        <end position="420"/>
    </location>
</feature>
<feature type="region of interest" description="Disordered" evidence="1">
    <location>
        <begin position="823"/>
        <end position="885"/>
    </location>
</feature>
<dbReference type="InterPro" id="IPR024516">
    <property type="entry name" value="Mce_C"/>
</dbReference>
<accession>A0ABM7JWZ7</accession>
<feature type="domain" description="Mce/MlaD" evidence="2">
    <location>
        <begin position="478"/>
        <end position="551"/>
    </location>
</feature>
<dbReference type="Pfam" id="PF02470">
    <property type="entry name" value="MlaD"/>
    <property type="match status" value="2"/>
</dbReference>
<feature type="compositionally biased region" description="Low complexity" evidence="1">
    <location>
        <begin position="839"/>
        <end position="848"/>
    </location>
</feature>